<keyword evidence="3" id="KW-1185">Reference proteome</keyword>
<dbReference type="EMBL" id="BAABBO010000018">
    <property type="protein sequence ID" value="GAA3973889.1"/>
    <property type="molecule type" value="Genomic_DNA"/>
</dbReference>
<proteinExistence type="predicted"/>
<accession>A0ABP7PZ99</accession>
<name>A0ABP7PZ99_9GAMM</name>
<feature type="transmembrane region" description="Helical" evidence="1">
    <location>
        <begin position="70"/>
        <end position="89"/>
    </location>
</feature>
<evidence type="ECO:0000313" key="3">
    <source>
        <dbReference type="Proteomes" id="UP001501337"/>
    </source>
</evidence>
<evidence type="ECO:0008006" key="4">
    <source>
        <dbReference type="Google" id="ProtNLM"/>
    </source>
</evidence>
<dbReference type="InterPro" id="IPR021762">
    <property type="entry name" value="DUF3325"/>
</dbReference>
<evidence type="ECO:0000313" key="2">
    <source>
        <dbReference type="EMBL" id="GAA3973889.1"/>
    </source>
</evidence>
<organism evidence="2 3">
    <name type="scientific">Allohahella marinimesophila</name>
    <dbReference type="NCBI Taxonomy" id="1054972"/>
    <lineage>
        <taxon>Bacteria</taxon>
        <taxon>Pseudomonadati</taxon>
        <taxon>Pseudomonadota</taxon>
        <taxon>Gammaproteobacteria</taxon>
        <taxon>Oceanospirillales</taxon>
        <taxon>Hahellaceae</taxon>
        <taxon>Allohahella</taxon>
    </lineage>
</organism>
<comment type="caution">
    <text evidence="2">The sequence shown here is derived from an EMBL/GenBank/DDBJ whole genome shotgun (WGS) entry which is preliminary data.</text>
</comment>
<keyword evidence="1" id="KW-0472">Membrane</keyword>
<dbReference type="Proteomes" id="UP001501337">
    <property type="component" value="Unassembled WGS sequence"/>
</dbReference>
<protein>
    <recommendedName>
        <fullName evidence="4">DUF3325 domain-containing protein</fullName>
    </recommendedName>
</protein>
<dbReference type="RefSeq" id="WP_344808570.1">
    <property type="nucleotide sequence ID" value="NZ_BAABBO010000018.1"/>
</dbReference>
<reference evidence="3" key="1">
    <citation type="journal article" date="2019" name="Int. J. Syst. Evol. Microbiol.">
        <title>The Global Catalogue of Microorganisms (GCM) 10K type strain sequencing project: providing services to taxonomists for standard genome sequencing and annotation.</title>
        <authorList>
            <consortium name="The Broad Institute Genomics Platform"/>
            <consortium name="The Broad Institute Genome Sequencing Center for Infectious Disease"/>
            <person name="Wu L."/>
            <person name="Ma J."/>
        </authorList>
    </citation>
    <scope>NUCLEOTIDE SEQUENCE [LARGE SCALE GENOMIC DNA]</scope>
    <source>
        <strain evidence="3">JCM 17555</strain>
    </source>
</reference>
<feature type="transmembrane region" description="Helical" evidence="1">
    <location>
        <begin position="44"/>
        <end position="64"/>
    </location>
</feature>
<gene>
    <name evidence="2" type="ORF">GCM10022278_33720</name>
</gene>
<keyword evidence="1" id="KW-1133">Transmembrane helix</keyword>
<feature type="transmembrane region" description="Helical" evidence="1">
    <location>
        <begin position="6"/>
        <end position="23"/>
    </location>
</feature>
<sequence>MSESLYLLAAFISAFTGMAWLALAMPVHWHQVHEQGKTRPATSAMRGTGSVMLILAGVFCLLADHASMAVLVWFMLLTLSAVLVAWLLARRPALFRLFCFGRFSVASDT</sequence>
<dbReference type="Pfam" id="PF11804">
    <property type="entry name" value="DUF3325"/>
    <property type="match status" value="1"/>
</dbReference>
<evidence type="ECO:0000256" key="1">
    <source>
        <dbReference type="SAM" id="Phobius"/>
    </source>
</evidence>
<keyword evidence="1" id="KW-0812">Transmembrane</keyword>